<accession>A0A1Y2H795</accession>
<feature type="region of interest" description="Disordered" evidence="1">
    <location>
        <begin position="228"/>
        <end position="251"/>
    </location>
</feature>
<evidence type="ECO:0000313" key="3">
    <source>
        <dbReference type="Proteomes" id="UP000193411"/>
    </source>
</evidence>
<dbReference type="SUPFAM" id="SSF103657">
    <property type="entry name" value="BAR/IMD domain-like"/>
    <property type="match status" value="1"/>
</dbReference>
<keyword evidence="3" id="KW-1185">Reference proteome</keyword>
<reference evidence="2 3" key="1">
    <citation type="submission" date="2016-07" db="EMBL/GenBank/DDBJ databases">
        <title>Pervasive Adenine N6-methylation of Active Genes in Fungi.</title>
        <authorList>
            <consortium name="DOE Joint Genome Institute"/>
            <person name="Mondo S.J."/>
            <person name="Dannebaum R.O."/>
            <person name="Kuo R.C."/>
            <person name="Labutti K."/>
            <person name="Haridas S."/>
            <person name="Kuo A."/>
            <person name="Salamov A."/>
            <person name="Ahrendt S.R."/>
            <person name="Lipzen A."/>
            <person name="Sullivan W."/>
            <person name="Andreopoulos W.B."/>
            <person name="Clum A."/>
            <person name="Lindquist E."/>
            <person name="Daum C."/>
            <person name="Ramamoorthy G.K."/>
            <person name="Gryganskyi A."/>
            <person name="Culley D."/>
            <person name="Magnuson J.K."/>
            <person name="James T.Y."/>
            <person name="O'Malley M.A."/>
            <person name="Stajich J.E."/>
            <person name="Spatafora J.W."/>
            <person name="Visel A."/>
            <person name="Grigoriev I.V."/>
        </authorList>
    </citation>
    <scope>NUCLEOTIDE SEQUENCE [LARGE SCALE GENOMIC DNA]</scope>
    <source>
        <strain evidence="2 3">PL171</strain>
    </source>
</reference>
<dbReference type="InterPro" id="IPR009602">
    <property type="entry name" value="CBAR/FAM92"/>
</dbReference>
<dbReference type="PANTHER" id="PTHR21223:SF2">
    <property type="entry name" value="CBY1-INTERACTING BAR DOMAIN-CONTAINING PROTEIN HOMOLOG"/>
    <property type="match status" value="1"/>
</dbReference>
<dbReference type="PANTHER" id="PTHR21223">
    <property type="entry name" value="CBY1-INTERACTING BAR DOMAIN-CONTAINING PROTEIN HOMOLOG"/>
    <property type="match status" value="1"/>
</dbReference>
<evidence type="ECO:0000313" key="2">
    <source>
        <dbReference type="EMBL" id="ORZ30419.1"/>
    </source>
</evidence>
<proteinExistence type="predicted"/>
<dbReference type="GO" id="GO:0036064">
    <property type="term" value="C:ciliary basal body"/>
    <property type="evidence" value="ECO:0007669"/>
    <property type="project" value="TreeGrafter"/>
</dbReference>
<dbReference type="GO" id="GO:0060271">
    <property type="term" value="P:cilium assembly"/>
    <property type="evidence" value="ECO:0007669"/>
    <property type="project" value="TreeGrafter"/>
</dbReference>
<gene>
    <name evidence="2" type="ORF">BCR44DRAFT_75012</name>
</gene>
<dbReference type="Proteomes" id="UP000193411">
    <property type="component" value="Unassembled WGS sequence"/>
</dbReference>
<dbReference type="OrthoDB" id="60621at2759"/>
<feature type="compositionally biased region" description="Polar residues" evidence="1">
    <location>
        <begin position="239"/>
        <end position="251"/>
    </location>
</feature>
<dbReference type="AlphaFoldDB" id="A0A1Y2H795"/>
<comment type="caution">
    <text evidence="2">The sequence shown here is derived from an EMBL/GenBank/DDBJ whole genome shotgun (WGS) entry which is preliminary data.</text>
</comment>
<evidence type="ECO:0000256" key="1">
    <source>
        <dbReference type="SAM" id="MobiDB-lite"/>
    </source>
</evidence>
<dbReference type="EMBL" id="MCFL01000085">
    <property type="protein sequence ID" value="ORZ30419.1"/>
    <property type="molecule type" value="Genomic_DNA"/>
</dbReference>
<dbReference type="STRING" id="765915.A0A1Y2H795"/>
<protein>
    <submittedName>
        <fullName evidence="2">FAM92 protein</fullName>
    </submittedName>
</protein>
<name>A0A1Y2H795_9FUNG</name>
<dbReference type="InterPro" id="IPR027267">
    <property type="entry name" value="AH/BAR_dom_sf"/>
</dbReference>
<organism evidence="2 3">
    <name type="scientific">Catenaria anguillulae PL171</name>
    <dbReference type="NCBI Taxonomy" id="765915"/>
    <lineage>
        <taxon>Eukaryota</taxon>
        <taxon>Fungi</taxon>
        <taxon>Fungi incertae sedis</taxon>
        <taxon>Blastocladiomycota</taxon>
        <taxon>Blastocladiomycetes</taxon>
        <taxon>Blastocladiales</taxon>
        <taxon>Catenariaceae</taxon>
        <taxon>Catenaria</taxon>
    </lineage>
</organism>
<sequence length="251" mass="28199">MLSPRSVTGVDETSRFVRTLVNDSESNLFNLRNGFSSVLRAHERMRAKGQKLANVMKVFAERETPGVKACLVAAAETVTEVEKLRKEMQDRVNLKCREPLGMYASICDGVLDDLKVREVAIRKEQEKQLQLDRIQVRESGNRTKINQGHIELSGASHEATTSSLALTDTVERFELKKVTDIKSCMQEFVYSQMQFHAKSLEIYTDLMALINSTDFDADVDDVCDRIRPQAPKEGLAGNGSASRRPTMTAQR</sequence>
<dbReference type="Pfam" id="PF06730">
    <property type="entry name" value="FAM92"/>
    <property type="match status" value="1"/>
</dbReference>
<dbReference type="GO" id="GO:0035869">
    <property type="term" value="C:ciliary transition zone"/>
    <property type="evidence" value="ECO:0007669"/>
    <property type="project" value="TreeGrafter"/>
</dbReference>
<dbReference type="Gene3D" id="1.20.1270.60">
    <property type="entry name" value="Arfaptin homology (AH) domain/BAR domain"/>
    <property type="match status" value="1"/>
</dbReference>